<sequence>MDLRFFVIVRLSTELRPTAQKSLIVMDSDPNGPSAQPPSGYTSKEQGFNRNRLIRTILCNAFEINSMGLNRIWEMEPVSSARLSLFSQSPDEYGPSVPGARLDISGKSVKDLKDSPWNRTLILVLAQKAQELVATSSEPLQYGHLIDWKPLFQQRVHRYLRDAHKAKPRLDESPEQAKTRLRLSYVESSKKMNQRSTLE</sequence>
<evidence type="ECO:0000313" key="3">
    <source>
        <dbReference type="Proteomes" id="UP000053593"/>
    </source>
</evidence>
<name>A0A0D0CXG2_9AGAR</name>
<feature type="compositionally biased region" description="Polar residues" evidence="1">
    <location>
        <begin position="31"/>
        <end position="45"/>
    </location>
</feature>
<protein>
    <submittedName>
        <fullName evidence="2">Uncharacterized protein</fullName>
    </submittedName>
</protein>
<dbReference type="HOGENOM" id="CLU_1372346_0_0_1"/>
<dbReference type="OrthoDB" id="10605807at2759"/>
<dbReference type="Proteomes" id="UP000053593">
    <property type="component" value="Unassembled WGS sequence"/>
</dbReference>
<organism evidence="2 3">
    <name type="scientific">Collybiopsis luxurians FD-317 M1</name>
    <dbReference type="NCBI Taxonomy" id="944289"/>
    <lineage>
        <taxon>Eukaryota</taxon>
        <taxon>Fungi</taxon>
        <taxon>Dikarya</taxon>
        <taxon>Basidiomycota</taxon>
        <taxon>Agaricomycotina</taxon>
        <taxon>Agaricomycetes</taxon>
        <taxon>Agaricomycetidae</taxon>
        <taxon>Agaricales</taxon>
        <taxon>Marasmiineae</taxon>
        <taxon>Omphalotaceae</taxon>
        <taxon>Collybiopsis</taxon>
        <taxon>Collybiopsis luxurians</taxon>
    </lineage>
</organism>
<gene>
    <name evidence="2" type="ORF">GYMLUDRAFT_244069</name>
</gene>
<feature type="region of interest" description="Disordered" evidence="1">
    <location>
        <begin position="25"/>
        <end position="45"/>
    </location>
</feature>
<proteinExistence type="predicted"/>
<evidence type="ECO:0000313" key="2">
    <source>
        <dbReference type="EMBL" id="KIK60918.1"/>
    </source>
</evidence>
<dbReference type="AlphaFoldDB" id="A0A0D0CXG2"/>
<dbReference type="EMBL" id="KN834773">
    <property type="protein sequence ID" value="KIK60918.1"/>
    <property type="molecule type" value="Genomic_DNA"/>
</dbReference>
<reference evidence="2 3" key="1">
    <citation type="submission" date="2014-04" db="EMBL/GenBank/DDBJ databases">
        <title>Evolutionary Origins and Diversification of the Mycorrhizal Mutualists.</title>
        <authorList>
            <consortium name="DOE Joint Genome Institute"/>
            <consortium name="Mycorrhizal Genomics Consortium"/>
            <person name="Kohler A."/>
            <person name="Kuo A."/>
            <person name="Nagy L.G."/>
            <person name="Floudas D."/>
            <person name="Copeland A."/>
            <person name="Barry K.W."/>
            <person name="Cichocki N."/>
            <person name="Veneault-Fourrey C."/>
            <person name="LaButti K."/>
            <person name="Lindquist E.A."/>
            <person name="Lipzen A."/>
            <person name="Lundell T."/>
            <person name="Morin E."/>
            <person name="Murat C."/>
            <person name="Riley R."/>
            <person name="Ohm R."/>
            <person name="Sun H."/>
            <person name="Tunlid A."/>
            <person name="Henrissat B."/>
            <person name="Grigoriev I.V."/>
            <person name="Hibbett D.S."/>
            <person name="Martin F."/>
        </authorList>
    </citation>
    <scope>NUCLEOTIDE SEQUENCE [LARGE SCALE GENOMIC DNA]</scope>
    <source>
        <strain evidence="2 3">FD-317 M1</strain>
    </source>
</reference>
<accession>A0A0D0CXG2</accession>
<evidence type="ECO:0000256" key="1">
    <source>
        <dbReference type="SAM" id="MobiDB-lite"/>
    </source>
</evidence>
<keyword evidence="3" id="KW-1185">Reference proteome</keyword>